<reference evidence="1 2" key="1">
    <citation type="submission" date="2014-04" db="EMBL/GenBank/DDBJ databases">
        <authorList>
            <consortium name="DOE Joint Genome Institute"/>
            <person name="Kuo A."/>
            <person name="Kohler A."/>
            <person name="Nagy L.G."/>
            <person name="Floudas D."/>
            <person name="Copeland A."/>
            <person name="Barry K.W."/>
            <person name="Cichocki N."/>
            <person name="Veneault-Fourrey C."/>
            <person name="LaButti K."/>
            <person name="Lindquist E.A."/>
            <person name="Lipzen A."/>
            <person name="Lundell T."/>
            <person name="Morin E."/>
            <person name="Murat C."/>
            <person name="Sun H."/>
            <person name="Tunlid A."/>
            <person name="Henrissat B."/>
            <person name="Grigoriev I.V."/>
            <person name="Hibbett D.S."/>
            <person name="Martin F."/>
            <person name="Nordberg H.P."/>
            <person name="Cantor M.N."/>
            <person name="Hua S.X."/>
        </authorList>
    </citation>
    <scope>NUCLEOTIDE SEQUENCE [LARGE SCALE GENOMIC DNA]</scope>
    <source>
        <strain evidence="1 2">LaAM-08-1</strain>
    </source>
</reference>
<dbReference type="AlphaFoldDB" id="A0A0C9XYR9"/>
<dbReference type="PANTHER" id="PTHR12840:SF1">
    <property type="entry name" value="NADH DEHYDROGENASE [UBIQUINONE] 1 BETA SUBCOMPLEX SUBUNIT 8, MITOCHONDRIAL"/>
    <property type="match status" value="1"/>
</dbReference>
<evidence type="ECO:0008006" key="3">
    <source>
        <dbReference type="Google" id="ProtNLM"/>
    </source>
</evidence>
<dbReference type="Pfam" id="PF05821">
    <property type="entry name" value="NDUF_B8"/>
    <property type="match status" value="1"/>
</dbReference>
<dbReference type="PANTHER" id="PTHR12840">
    <property type="entry name" value="NADH-UBIQUINONE OXIDOREDUCTASE ASHI SUBUNIT"/>
    <property type="match status" value="1"/>
</dbReference>
<dbReference type="GO" id="GO:0005739">
    <property type="term" value="C:mitochondrion"/>
    <property type="evidence" value="ECO:0007669"/>
    <property type="project" value="InterPro"/>
</dbReference>
<dbReference type="OrthoDB" id="2014058at2759"/>
<reference evidence="2" key="2">
    <citation type="submission" date="2015-01" db="EMBL/GenBank/DDBJ databases">
        <title>Evolutionary Origins and Diversification of the Mycorrhizal Mutualists.</title>
        <authorList>
            <consortium name="DOE Joint Genome Institute"/>
            <consortium name="Mycorrhizal Genomics Consortium"/>
            <person name="Kohler A."/>
            <person name="Kuo A."/>
            <person name="Nagy L.G."/>
            <person name="Floudas D."/>
            <person name="Copeland A."/>
            <person name="Barry K.W."/>
            <person name="Cichocki N."/>
            <person name="Veneault-Fourrey C."/>
            <person name="LaButti K."/>
            <person name="Lindquist E.A."/>
            <person name="Lipzen A."/>
            <person name="Lundell T."/>
            <person name="Morin E."/>
            <person name="Murat C."/>
            <person name="Riley R."/>
            <person name="Ohm R."/>
            <person name="Sun H."/>
            <person name="Tunlid A."/>
            <person name="Henrissat B."/>
            <person name="Grigoriev I.V."/>
            <person name="Hibbett D.S."/>
            <person name="Martin F."/>
        </authorList>
    </citation>
    <scope>NUCLEOTIDE SEQUENCE [LARGE SCALE GENOMIC DNA]</scope>
    <source>
        <strain evidence="2">LaAM-08-1</strain>
    </source>
</reference>
<dbReference type="HOGENOM" id="CLU_100674_1_0_1"/>
<accession>A0A0C9XYR9</accession>
<evidence type="ECO:0000313" key="2">
    <source>
        <dbReference type="Proteomes" id="UP000054477"/>
    </source>
</evidence>
<organism evidence="1 2">
    <name type="scientific">Laccaria amethystina LaAM-08-1</name>
    <dbReference type="NCBI Taxonomy" id="1095629"/>
    <lineage>
        <taxon>Eukaryota</taxon>
        <taxon>Fungi</taxon>
        <taxon>Dikarya</taxon>
        <taxon>Basidiomycota</taxon>
        <taxon>Agaricomycotina</taxon>
        <taxon>Agaricomycetes</taxon>
        <taxon>Agaricomycetidae</taxon>
        <taxon>Agaricales</taxon>
        <taxon>Agaricineae</taxon>
        <taxon>Hydnangiaceae</taxon>
        <taxon>Laccaria</taxon>
    </lineage>
</organism>
<dbReference type="STRING" id="1095629.A0A0C9XYR9"/>
<protein>
    <recommendedName>
        <fullName evidence="3">NADH dehydrogenase [ubiquinone] 1 beta subcomplex subunit 8, mitochondrial</fullName>
    </recommendedName>
</protein>
<keyword evidence="2" id="KW-1185">Reference proteome</keyword>
<gene>
    <name evidence="1" type="ORF">K443DRAFT_81067</name>
</gene>
<dbReference type="InterPro" id="IPR008699">
    <property type="entry name" value="NDUFB8"/>
</dbReference>
<dbReference type="Proteomes" id="UP000054477">
    <property type="component" value="Unassembled WGS sequence"/>
</dbReference>
<sequence>MVNTVLRRAALVASRPLAHTASSARAYATPSQEPDPQLNGYPQLPYISRQYLPPRPWQDPLMRRNFGDTLPEQEEVLSMWGPDIPPIAPQAALRQLLIAFAGFATFGFVVKKYVVQDPPAIRREYPYSGLVQELGGLEENKAREESLVE</sequence>
<evidence type="ECO:0000313" key="1">
    <source>
        <dbReference type="EMBL" id="KIK10051.1"/>
    </source>
</evidence>
<dbReference type="EMBL" id="KN838536">
    <property type="protein sequence ID" value="KIK10051.1"/>
    <property type="molecule type" value="Genomic_DNA"/>
</dbReference>
<name>A0A0C9XYR9_9AGAR</name>
<proteinExistence type="predicted"/>